<proteinExistence type="predicted"/>
<dbReference type="EMBL" id="LR796270">
    <property type="protein sequence ID" value="CAB4132945.1"/>
    <property type="molecule type" value="Genomic_DNA"/>
</dbReference>
<feature type="domain" description="Baseplate wedge protein gp6 C-terminal" evidence="2">
    <location>
        <begin position="390"/>
        <end position="462"/>
    </location>
</feature>
<gene>
    <name evidence="3" type="ORF">UFOVP250_13</name>
</gene>
<dbReference type="InterPro" id="IPR049026">
    <property type="entry name" value="Gp6-like_N"/>
</dbReference>
<sequence length="692" mass="74686">MATSNTNTQVSDLDFNSIKSNFTKYLQSQDTFKDYNFQGSALSVLLDILAYNTQYNAYYLNMVGNEMFLDSALQRSSVVSHAKLLNYTPKSAIAPTAFINLTVNSSAGLITIPKNTNFMSEAIDGVNYNFVTVDSTTVPVSSGVATFGNLELKQGIPGNISYTVNSTLNPSYTFEILDSNVDTTTLQVIVQNSSTDTTQTVYQLATNFLELTPTSTVYYLQEALNGNYQIYFGDGILGSKLADGNIVYISYISTDGSMASGANNFVLMDSIPNLSSYTVSPQVSATTGGGKESIDSIKFQAPKSYSTQGRAVTTEDYITIIQQNKLGFAFDAVNVWGGESNDPPVYGQVFISLKPSGAYTLTDIQKQLLVDTVIKPISVMTVKPNIVDPDYTYVKTQVSVLYNPKKTTSTASQVQSDLITTIQNYLTSTLNTFNSTFNSYGLLSAVQNYDNSIIGSDYKLQLQKKFYPNLTTPTDYTFNFGVPLTKGILFSGLTSFPSMTFVDPSNVTNQINGVYLEEIPSAIGGVTSINIVNPGISYQYPPVVTIIGDGSGAAAVATLNPNGSIRAISILDKGANYSSAAVVITPQEHDLTGQLGAATAILEGQYGTIQSYYNSSTLGKVILNANAGSIDYVKGTIRLYSFYPISIDNPLGQLTITVHPDTSIISSSLNRIITLDPYDSTAVEVILTEKTN</sequence>
<reference evidence="3" key="1">
    <citation type="submission" date="2020-04" db="EMBL/GenBank/DDBJ databases">
        <authorList>
            <person name="Chiriac C."/>
            <person name="Salcher M."/>
            <person name="Ghai R."/>
            <person name="Kavagutti S V."/>
        </authorList>
    </citation>
    <scope>NUCLEOTIDE SEQUENCE</scope>
</reference>
<organism evidence="3">
    <name type="scientific">uncultured Caudovirales phage</name>
    <dbReference type="NCBI Taxonomy" id="2100421"/>
    <lineage>
        <taxon>Viruses</taxon>
        <taxon>Duplodnaviria</taxon>
        <taxon>Heunggongvirae</taxon>
        <taxon>Uroviricota</taxon>
        <taxon>Caudoviricetes</taxon>
        <taxon>Peduoviridae</taxon>
        <taxon>Maltschvirus</taxon>
        <taxon>Maltschvirus maltsch</taxon>
    </lineage>
</organism>
<accession>A0A6J5LFS6</accession>
<dbReference type="Gene3D" id="3.30.300.200">
    <property type="match status" value="1"/>
</dbReference>
<protein>
    <submittedName>
        <fullName evidence="3">Baseplate wedge subunit</fullName>
    </submittedName>
</protein>
<dbReference type="InterPro" id="IPR054065">
    <property type="entry name" value="Gp6_C-III"/>
</dbReference>
<evidence type="ECO:0000313" key="3">
    <source>
        <dbReference type="EMBL" id="CAB4132945.1"/>
    </source>
</evidence>
<name>A0A6J5LFS6_9CAUD</name>
<dbReference type="Pfam" id="PF21871">
    <property type="entry name" value="Gp6_C-III"/>
    <property type="match status" value="1"/>
</dbReference>
<dbReference type="Pfam" id="PF21379">
    <property type="entry name" value="Gp6-like_1st"/>
    <property type="match status" value="1"/>
</dbReference>
<evidence type="ECO:0000259" key="1">
    <source>
        <dbReference type="Pfam" id="PF21379"/>
    </source>
</evidence>
<feature type="domain" description="Baseplate wedge protein gp6-like N-terminal helical" evidence="1">
    <location>
        <begin position="15"/>
        <end position="83"/>
    </location>
</feature>
<evidence type="ECO:0000259" key="2">
    <source>
        <dbReference type="Pfam" id="PF21871"/>
    </source>
</evidence>